<name>A0ABS5E2Z9_9BURK</name>
<evidence type="ECO:0000256" key="2">
    <source>
        <dbReference type="ARBA" id="ARBA00009810"/>
    </source>
</evidence>
<feature type="domain" description="TonB-dependent receptor-like beta-barrel" evidence="13">
    <location>
        <begin position="424"/>
        <end position="892"/>
    </location>
</feature>
<dbReference type="SUPFAM" id="SSF56935">
    <property type="entry name" value="Porins"/>
    <property type="match status" value="1"/>
</dbReference>
<sequence length="925" mass="98652">MKTSLTPIASAVVLALAGTAVHAQTAPAKPAAAASAAETERVEVIGIRASLQKSLQSKRDAESRVEVITAEDIGKMPDKNVADSLQRVPGLSISSASANEGGFDENDRVSMRGTSPSLTQTLVNGHAISSGDWFVLNQTGTVGRSVSYSLLPSELVKEVVVHKSAEARLVEGGVAGAVNIVTRKPLEFKKQLTLEAQLGGVYADNPGTTDPQLSALVNWKSADNTFGVMLQAFSEHRHLRRDGQELLGYTQIKAGSTIATSNPDLAGVWYPTLIGSALFEQKREREGGLLGVQFKPTNDVTVGATAFTSQMKAANYNRNYMLWGSKILNEGNGQAPNAGYVVRNNTLVSATFAPVAGTQYGVYDQISRPDAGSDSSFFTVDGTWNVSDKLKLTGMVGTTKGTGKTPTQDVAEWNTGVGSGASWKLNGVNSAADWSLGTANNSSPAGVGLGWIFGDQGVNVKDKENWGQVDGEYALDSGLFTTLKFGVRSTSHSRSNQGVIGQGPGCKTSTGANVGFDWSQPYWCPVGTASAADPANFPKGTTPYPSNYASGLGGTFPRDVWFYTPEQLATYNSLYANRSTDGSRENWTSEYGMSEKTNAAYLQSDLEGSGWSGNVGLRLVQTKQSVTNNVAVSANTPGAVTASAFGPYLPTTTDHTYTDVLPSMNVKFKLNKDMVARFAMSRTMSRPDYSALAGSVSLAPPATAGGVGSGSGGNPDLKPVRSNNMDLTLEYYYAPRALVSAGLFHMGLSSYVGYGQVNKQFMTYSATAPQGEMVNYLLTVPVNTTGKVNGIELAWEAPLWGNFGANANYTYTDAKEAGGGPLVGASKHTYNLGAYYEDDKFNARVAYNFRSSFFSGLDRNTAFFQDDTANVAASLGYKINDRFSVSLDGHNLNNAKLKYFALNTDQPRSIYENGRQYYLTLRAKL</sequence>
<keyword evidence="3 10" id="KW-0813">Transport</keyword>
<keyword evidence="5 10" id="KW-0812">Transmembrane</keyword>
<dbReference type="InterPro" id="IPR036942">
    <property type="entry name" value="Beta-barrel_TonB_sf"/>
</dbReference>
<protein>
    <submittedName>
        <fullName evidence="15">TonB-dependent receptor</fullName>
    </submittedName>
</protein>
<evidence type="ECO:0000256" key="11">
    <source>
        <dbReference type="RuleBase" id="RU003357"/>
    </source>
</evidence>
<gene>
    <name evidence="15" type="ORF">KAK11_20410</name>
</gene>
<evidence type="ECO:0000256" key="10">
    <source>
        <dbReference type="PROSITE-ProRule" id="PRU01360"/>
    </source>
</evidence>
<keyword evidence="6 11" id="KW-0798">TonB box</keyword>
<evidence type="ECO:0000256" key="8">
    <source>
        <dbReference type="ARBA" id="ARBA00023170"/>
    </source>
</evidence>
<evidence type="ECO:0000259" key="13">
    <source>
        <dbReference type="Pfam" id="PF00593"/>
    </source>
</evidence>
<comment type="subcellular location">
    <subcellularLocation>
        <location evidence="1 10">Cell outer membrane</location>
        <topology evidence="1 10">Multi-pass membrane protein</topology>
    </subcellularLocation>
</comment>
<dbReference type="PANTHER" id="PTHR40980:SF3">
    <property type="entry name" value="TONB-DEPENDENT RECEPTOR-LIKE BETA-BARREL DOMAIN-CONTAINING PROTEIN"/>
    <property type="match status" value="1"/>
</dbReference>
<dbReference type="NCBIfam" id="TIGR01782">
    <property type="entry name" value="TonB-Xanth-Caul"/>
    <property type="match status" value="1"/>
</dbReference>
<evidence type="ECO:0000256" key="7">
    <source>
        <dbReference type="ARBA" id="ARBA00023136"/>
    </source>
</evidence>
<feature type="chain" id="PRO_5046621848" evidence="12">
    <location>
        <begin position="24"/>
        <end position="925"/>
    </location>
</feature>
<accession>A0ABS5E2Z9</accession>
<dbReference type="Pfam" id="PF07715">
    <property type="entry name" value="Plug"/>
    <property type="match status" value="1"/>
</dbReference>
<dbReference type="RefSeq" id="WP_210811344.1">
    <property type="nucleotide sequence ID" value="NZ_JAGQDG010000009.1"/>
</dbReference>
<keyword evidence="12" id="KW-0732">Signal</keyword>
<evidence type="ECO:0000256" key="5">
    <source>
        <dbReference type="ARBA" id="ARBA00022692"/>
    </source>
</evidence>
<feature type="signal peptide" evidence="12">
    <location>
        <begin position="1"/>
        <end position="23"/>
    </location>
</feature>
<dbReference type="InterPro" id="IPR037066">
    <property type="entry name" value="Plug_dom_sf"/>
</dbReference>
<organism evidence="15 16">
    <name type="scientific">Ideonella paludis</name>
    <dbReference type="NCBI Taxonomy" id="1233411"/>
    <lineage>
        <taxon>Bacteria</taxon>
        <taxon>Pseudomonadati</taxon>
        <taxon>Pseudomonadota</taxon>
        <taxon>Betaproteobacteria</taxon>
        <taxon>Burkholderiales</taxon>
        <taxon>Sphaerotilaceae</taxon>
        <taxon>Ideonella</taxon>
    </lineage>
</organism>
<keyword evidence="4 10" id="KW-1134">Transmembrane beta strand</keyword>
<feature type="domain" description="TonB-dependent receptor plug" evidence="14">
    <location>
        <begin position="58"/>
        <end position="176"/>
    </location>
</feature>
<evidence type="ECO:0000256" key="12">
    <source>
        <dbReference type="SAM" id="SignalP"/>
    </source>
</evidence>
<dbReference type="Pfam" id="PF00593">
    <property type="entry name" value="TonB_dep_Rec_b-barrel"/>
    <property type="match status" value="1"/>
</dbReference>
<keyword evidence="9 10" id="KW-0998">Cell outer membrane</keyword>
<evidence type="ECO:0000256" key="4">
    <source>
        <dbReference type="ARBA" id="ARBA00022452"/>
    </source>
</evidence>
<evidence type="ECO:0000259" key="14">
    <source>
        <dbReference type="Pfam" id="PF07715"/>
    </source>
</evidence>
<comment type="caution">
    <text evidence="15">The sequence shown here is derived from an EMBL/GenBank/DDBJ whole genome shotgun (WGS) entry which is preliminary data.</text>
</comment>
<dbReference type="PANTHER" id="PTHR40980">
    <property type="entry name" value="PLUG DOMAIN-CONTAINING PROTEIN"/>
    <property type="match status" value="1"/>
</dbReference>
<keyword evidence="16" id="KW-1185">Reference proteome</keyword>
<dbReference type="InterPro" id="IPR039426">
    <property type="entry name" value="TonB-dep_rcpt-like"/>
</dbReference>
<dbReference type="EMBL" id="JAGQDG010000009">
    <property type="protein sequence ID" value="MBQ0937699.1"/>
    <property type="molecule type" value="Genomic_DNA"/>
</dbReference>
<reference evidence="15 16" key="1">
    <citation type="submission" date="2021-04" db="EMBL/GenBank/DDBJ databases">
        <title>The genome sequence of type strain Ideonella paludis KCTC 32238.</title>
        <authorList>
            <person name="Liu Y."/>
        </authorList>
    </citation>
    <scope>NUCLEOTIDE SEQUENCE [LARGE SCALE GENOMIC DNA]</scope>
    <source>
        <strain evidence="15 16">KCTC 32238</strain>
    </source>
</reference>
<dbReference type="Proteomes" id="UP000672097">
    <property type="component" value="Unassembled WGS sequence"/>
</dbReference>
<dbReference type="InterPro" id="IPR000531">
    <property type="entry name" value="Beta-barrel_TonB"/>
</dbReference>
<keyword evidence="8 15" id="KW-0675">Receptor</keyword>
<evidence type="ECO:0000313" key="15">
    <source>
        <dbReference type="EMBL" id="MBQ0937699.1"/>
    </source>
</evidence>
<comment type="similarity">
    <text evidence="2 10 11">Belongs to the TonB-dependent receptor family.</text>
</comment>
<evidence type="ECO:0000256" key="6">
    <source>
        <dbReference type="ARBA" id="ARBA00023077"/>
    </source>
</evidence>
<evidence type="ECO:0000256" key="3">
    <source>
        <dbReference type="ARBA" id="ARBA00022448"/>
    </source>
</evidence>
<dbReference type="PROSITE" id="PS52016">
    <property type="entry name" value="TONB_DEPENDENT_REC_3"/>
    <property type="match status" value="1"/>
</dbReference>
<evidence type="ECO:0000256" key="9">
    <source>
        <dbReference type="ARBA" id="ARBA00023237"/>
    </source>
</evidence>
<dbReference type="Gene3D" id="2.40.170.20">
    <property type="entry name" value="TonB-dependent receptor, beta-barrel domain"/>
    <property type="match status" value="1"/>
</dbReference>
<evidence type="ECO:0000313" key="16">
    <source>
        <dbReference type="Proteomes" id="UP000672097"/>
    </source>
</evidence>
<dbReference type="Gene3D" id="2.170.130.10">
    <property type="entry name" value="TonB-dependent receptor, plug domain"/>
    <property type="match status" value="1"/>
</dbReference>
<dbReference type="InterPro" id="IPR012910">
    <property type="entry name" value="Plug_dom"/>
</dbReference>
<evidence type="ECO:0000256" key="1">
    <source>
        <dbReference type="ARBA" id="ARBA00004571"/>
    </source>
</evidence>
<proteinExistence type="inferred from homology"/>
<dbReference type="InterPro" id="IPR010104">
    <property type="entry name" value="TonB_rcpt_bac"/>
</dbReference>
<keyword evidence="7 10" id="KW-0472">Membrane</keyword>